<accession>U5E715</accession>
<sequence length="225" mass="22924">MTARRPAQTARLATTVVAGAASLCLTFAAGAYIVNHMPEPTAPSGSGASAPGAEPVPGFRRPALADPGTPRLTTDIVTVAFATEQPRTAQAAATQQSGVGATPDDSTLAGRVRIGTTYVGAQVAPARTDTIALTVDTNLVTMASKYLGITVDPAGVTALRTELDTRRGELVFVLSDPGLGSHTLRVERVQKPGTTAPDETAPADTELPGEQVAEPAEEAPTTVGV</sequence>
<evidence type="ECO:0000313" key="3">
    <source>
        <dbReference type="Proteomes" id="UP000017048"/>
    </source>
</evidence>
<organism evidence="2 3">
    <name type="scientific">Nocardia asteroides NBRC 15531</name>
    <dbReference type="NCBI Taxonomy" id="1110697"/>
    <lineage>
        <taxon>Bacteria</taxon>
        <taxon>Bacillati</taxon>
        <taxon>Actinomycetota</taxon>
        <taxon>Actinomycetes</taxon>
        <taxon>Mycobacteriales</taxon>
        <taxon>Nocardiaceae</taxon>
        <taxon>Nocardia</taxon>
    </lineage>
</organism>
<feature type="region of interest" description="Disordered" evidence="1">
    <location>
        <begin position="41"/>
        <end position="70"/>
    </location>
</feature>
<dbReference type="Proteomes" id="UP000017048">
    <property type="component" value="Unassembled WGS sequence"/>
</dbReference>
<dbReference type="AlphaFoldDB" id="U5E715"/>
<proteinExistence type="predicted"/>
<dbReference type="STRING" id="1824.SAMN05444423_101394"/>
<feature type="region of interest" description="Disordered" evidence="1">
    <location>
        <begin position="188"/>
        <end position="225"/>
    </location>
</feature>
<dbReference type="GeneID" id="91519989"/>
<dbReference type="RefSeq" id="WP_019050066.1">
    <property type="nucleotide sequence ID" value="NZ_BAFO02000017.1"/>
</dbReference>
<feature type="compositionally biased region" description="Low complexity" evidence="1">
    <location>
        <begin position="194"/>
        <end position="206"/>
    </location>
</feature>
<comment type="caution">
    <text evidence="2">The sequence shown here is derived from an EMBL/GenBank/DDBJ whole genome shotgun (WGS) entry which is preliminary data.</text>
</comment>
<feature type="compositionally biased region" description="Low complexity" evidence="1">
    <location>
        <begin position="41"/>
        <end position="58"/>
    </location>
</feature>
<evidence type="ECO:0000256" key="1">
    <source>
        <dbReference type="SAM" id="MobiDB-lite"/>
    </source>
</evidence>
<protein>
    <submittedName>
        <fullName evidence="2">Uncharacterized protein</fullName>
    </submittedName>
</protein>
<keyword evidence="3" id="KW-1185">Reference proteome</keyword>
<dbReference type="eggNOG" id="ENOG50314NK">
    <property type="taxonomic scope" value="Bacteria"/>
</dbReference>
<name>U5E715_NOCAS</name>
<reference evidence="2 3" key="1">
    <citation type="journal article" date="2014" name="BMC Genomics">
        <title>Genome based analysis of type-I polyketide synthase and nonribosomal peptide synthetase gene clusters in seven strains of five representative Nocardia species.</title>
        <authorList>
            <person name="Komaki H."/>
            <person name="Ichikawa N."/>
            <person name="Hosoyama A."/>
            <person name="Takahashi-Nakaguchi A."/>
            <person name="Matsuzawa T."/>
            <person name="Suzuki K."/>
            <person name="Fujita N."/>
            <person name="Gonoi T."/>
        </authorList>
    </citation>
    <scope>NUCLEOTIDE SEQUENCE [LARGE SCALE GENOMIC DNA]</scope>
    <source>
        <strain evidence="2 3">NBRC 15531</strain>
    </source>
</reference>
<dbReference type="EMBL" id="BAFO02000017">
    <property type="protein sequence ID" value="GAD83065.1"/>
    <property type="molecule type" value="Genomic_DNA"/>
</dbReference>
<evidence type="ECO:0000313" key="2">
    <source>
        <dbReference type="EMBL" id="GAD83065.1"/>
    </source>
</evidence>
<gene>
    <name evidence="2" type="ORF">NCAST_17_00470</name>
</gene>